<keyword evidence="6" id="KW-0804">Transcription</keyword>
<dbReference type="PANTHER" id="PTHR47994:SF2">
    <property type="entry name" value="TRANSCRIPTION FACTOR MYB80"/>
    <property type="match status" value="1"/>
</dbReference>
<keyword evidence="5" id="KW-0238">DNA-binding</keyword>
<dbReference type="PROSITE" id="PS50090">
    <property type="entry name" value="MYB_LIKE"/>
    <property type="match status" value="2"/>
</dbReference>
<keyword evidence="7" id="KW-0539">Nucleus</keyword>
<feature type="compositionally biased region" description="Basic and acidic residues" evidence="8">
    <location>
        <begin position="279"/>
        <end position="299"/>
    </location>
</feature>
<dbReference type="GO" id="GO:0005634">
    <property type="term" value="C:nucleus"/>
    <property type="evidence" value="ECO:0007669"/>
    <property type="project" value="UniProtKB-SubCell"/>
</dbReference>
<dbReference type="eggNOG" id="KOG0048">
    <property type="taxonomic scope" value="Eukaryota"/>
</dbReference>
<dbReference type="Pfam" id="PF00249">
    <property type="entry name" value="Myb_DNA-binding"/>
    <property type="match status" value="2"/>
</dbReference>
<keyword evidence="4" id="KW-0805">Transcription regulation</keyword>
<evidence type="ECO:0000256" key="7">
    <source>
        <dbReference type="ARBA" id="ARBA00023242"/>
    </source>
</evidence>
<evidence type="ECO:0000256" key="2">
    <source>
        <dbReference type="ARBA" id="ARBA00022473"/>
    </source>
</evidence>
<dbReference type="PANTHER" id="PTHR47994">
    <property type="entry name" value="F14D16.11-RELATED"/>
    <property type="match status" value="1"/>
</dbReference>
<dbReference type="OrthoDB" id="2143914at2759"/>
<evidence type="ECO:0000256" key="6">
    <source>
        <dbReference type="ARBA" id="ARBA00023163"/>
    </source>
</evidence>
<dbReference type="STRING" id="981085.W9QQU5"/>
<dbReference type="GO" id="GO:0009555">
    <property type="term" value="P:pollen development"/>
    <property type="evidence" value="ECO:0007669"/>
    <property type="project" value="UniProtKB-ARBA"/>
</dbReference>
<organism evidence="11 12">
    <name type="scientific">Morus notabilis</name>
    <dbReference type="NCBI Taxonomy" id="981085"/>
    <lineage>
        <taxon>Eukaryota</taxon>
        <taxon>Viridiplantae</taxon>
        <taxon>Streptophyta</taxon>
        <taxon>Embryophyta</taxon>
        <taxon>Tracheophyta</taxon>
        <taxon>Spermatophyta</taxon>
        <taxon>Magnoliopsida</taxon>
        <taxon>eudicotyledons</taxon>
        <taxon>Gunneridae</taxon>
        <taxon>Pentapetalae</taxon>
        <taxon>rosids</taxon>
        <taxon>fabids</taxon>
        <taxon>Rosales</taxon>
        <taxon>Moraceae</taxon>
        <taxon>Moreae</taxon>
        <taxon>Morus</taxon>
    </lineage>
</organism>
<protein>
    <submittedName>
        <fullName evidence="11">Transcription factor</fullName>
    </submittedName>
</protein>
<gene>
    <name evidence="11" type="ORF">L484_023768</name>
</gene>
<evidence type="ECO:0000256" key="4">
    <source>
        <dbReference type="ARBA" id="ARBA00023015"/>
    </source>
</evidence>
<dbReference type="EMBL" id="KE344020">
    <property type="protein sequence ID" value="EXB51065.1"/>
    <property type="molecule type" value="Genomic_DNA"/>
</dbReference>
<dbReference type="FunFam" id="1.10.10.60:FF:000015">
    <property type="entry name" value="Transcription factor RAX3"/>
    <property type="match status" value="1"/>
</dbReference>
<feature type="region of interest" description="Disordered" evidence="8">
    <location>
        <begin position="273"/>
        <end position="299"/>
    </location>
</feature>
<dbReference type="FunFam" id="1.10.10.60:FF:000204">
    <property type="entry name" value="transcription factor MYB80"/>
    <property type="match status" value="1"/>
</dbReference>
<feature type="domain" description="HTH myb-type" evidence="10">
    <location>
        <begin position="9"/>
        <end position="65"/>
    </location>
</feature>
<evidence type="ECO:0000256" key="3">
    <source>
        <dbReference type="ARBA" id="ARBA00022737"/>
    </source>
</evidence>
<evidence type="ECO:0000256" key="8">
    <source>
        <dbReference type="SAM" id="MobiDB-lite"/>
    </source>
</evidence>
<dbReference type="GO" id="GO:0003677">
    <property type="term" value="F:DNA binding"/>
    <property type="evidence" value="ECO:0007669"/>
    <property type="project" value="UniProtKB-KW"/>
</dbReference>
<dbReference type="InterPro" id="IPR015495">
    <property type="entry name" value="Myb_TF_plants"/>
</dbReference>
<dbReference type="InterPro" id="IPR009057">
    <property type="entry name" value="Homeodomain-like_sf"/>
</dbReference>
<evidence type="ECO:0000313" key="11">
    <source>
        <dbReference type="EMBL" id="EXB51065.1"/>
    </source>
</evidence>
<dbReference type="KEGG" id="mnt:21406522"/>
<accession>W9QQU5</accession>
<evidence type="ECO:0000259" key="9">
    <source>
        <dbReference type="PROSITE" id="PS50090"/>
    </source>
</evidence>
<evidence type="ECO:0000313" key="12">
    <source>
        <dbReference type="Proteomes" id="UP000030645"/>
    </source>
</evidence>
<reference evidence="12" key="1">
    <citation type="submission" date="2013-01" db="EMBL/GenBank/DDBJ databases">
        <title>Draft Genome Sequence of a Mulberry Tree, Morus notabilis C.K. Schneid.</title>
        <authorList>
            <person name="He N."/>
            <person name="Zhao S."/>
        </authorList>
    </citation>
    <scope>NUCLEOTIDE SEQUENCE</scope>
</reference>
<keyword evidence="12" id="KW-1185">Reference proteome</keyword>
<dbReference type="Proteomes" id="UP000030645">
    <property type="component" value="Unassembled WGS sequence"/>
</dbReference>
<feature type="domain" description="Myb-like" evidence="9">
    <location>
        <begin position="62"/>
        <end position="112"/>
    </location>
</feature>
<dbReference type="AlphaFoldDB" id="W9QQU5"/>
<evidence type="ECO:0000256" key="5">
    <source>
        <dbReference type="ARBA" id="ARBA00023125"/>
    </source>
</evidence>
<dbReference type="InterPro" id="IPR017930">
    <property type="entry name" value="Myb_dom"/>
</dbReference>
<feature type="domain" description="Myb-like" evidence="9">
    <location>
        <begin position="9"/>
        <end position="61"/>
    </location>
</feature>
<feature type="domain" description="HTH myb-type" evidence="10">
    <location>
        <begin position="66"/>
        <end position="116"/>
    </location>
</feature>
<evidence type="ECO:0000259" key="10">
    <source>
        <dbReference type="PROSITE" id="PS51294"/>
    </source>
</evidence>
<dbReference type="PROSITE" id="PS51294">
    <property type="entry name" value="HTH_MYB"/>
    <property type="match status" value="2"/>
</dbReference>
<evidence type="ECO:0000256" key="1">
    <source>
        <dbReference type="ARBA" id="ARBA00004123"/>
    </source>
</evidence>
<proteinExistence type="predicted"/>
<dbReference type="CDD" id="cd00167">
    <property type="entry name" value="SANT"/>
    <property type="match status" value="2"/>
</dbReference>
<name>W9QQU5_9ROSA</name>
<dbReference type="GO" id="GO:0048658">
    <property type="term" value="P:anther wall tapetum development"/>
    <property type="evidence" value="ECO:0007669"/>
    <property type="project" value="UniProtKB-ARBA"/>
</dbReference>
<sequence length="325" mass="36436">MGRIPCCEKDNVKRGQWTPEEDNKLSSYIAQHGTRNWRLIPKNAGLQRCGKSCRLRWTNYLRPDLKHGQFSDAEEQTIVKLHSIVGNRWSIIAAQLPGRTDNDVKNHWNTKLKKKLSGMGIDPVTHKPFSHLMAEIATTLEPPQVAHLAEAALGCFKDEMLHLLTKRRVDFQLQQSNAAIGNAAATYINGKQEEHDDDTIEKIKLGLSRAIQEPDVLLPMNKLWDSAGPTFSNLSGNCSAFSFPVSGFQYEPLTFSNERDGSPWNQSMCTGSTCTVGDRQGRLPEKEENGGESRAGKEIRNEPIVFNSDSDLWDLPSDELMHPIV</sequence>
<dbReference type="Gene3D" id="1.10.10.60">
    <property type="entry name" value="Homeodomain-like"/>
    <property type="match status" value="2"/>
</dbReference>
<dbReference type="SUPFAM" id="SSF46689">
    <property type="entry name" value="Homeodomain-like"/>
    <property type="match status" value="1"/>
</dbReference>
<comment type="subcellular location">
    <subcellularLocation>
        <location evidence="1">Nucleus</location>
    </subcellularLocation>
</comment>
<keyword evidence="3" id="KW-0677">Repeat</keyword>
<dbReference type="InterPro" id="IPR001005">
    <property type="entry name" value="SANT/Myb"/>
</dbReference>
<dbReference type="SMART" id="SM00717">
    <property type="entry name" value="SANT"/>
    <property type="match status" value="2"/>
</dbReference>
<keyword evidence="2" id="KW-0217">Developmental protein</keyword>